<dbReference type="PANTHER" id="PTHR36810:SF1">
    <property type="entry name" value="OS05G0232200 PROTEIN"/>
    <property type="match status" value="1"/>
</dbReference>
<dbReference type="OMA" id="HKINIRE"/>
<dbReference type="InParanoid" id="A0A1U8Q5J1"/>
<proteinExistence type="predicted"/>
<accession>A0A1U8Q5J1</accession>
<dbReference type="GeneID" id="104600734"/>
<feature type="region of interest" description="Disordered" evidence="1">
    <location>
        <begin position="176"/>
        <end position="204"/>
    </location>
</feature>
<sequence>MPGNIQVSVLDIVDFPSSTSSSSSSVSLKVSMGRREYQTWDKGEFTFPLLTLRDNLIITLLDAEGKQLSRTGIETMSIVQKGFWDDLFPLEGGGKLHMKLKLILSEEERKRIHQVRESAVKKKHAGSRLVPLSSYLKHEVADLQEQPAQIEAVSIGERPMLDGLLSNPVDCHSDLSAPINKEDTTLDKLERTTPDSSEACPSNAPLSLQHNVLYLTEAIQKNSEGEIENLATPDVPLRSVPKQETSYPQLRSSGCHSTENENPVSASLHKDESHGTNKETALEKTPSNLRNLISAFESNLVQQEQRAQVYPSTIKSQSNKIDREDYHNNTFIREAKAEKTTEHIYGSGENLFSTGRPLELTPQQRPNYLRKKVDQSYQIILDSKTESRPLGGFPSLNTRHLELLDAKTRQAGKTDSDGKDKFKLKGKVENKNEKMMSPPGLPVPSATETASISGTMLERPVVIQQSSNPYIDQQKSAVGVILDKDRSTTCREDLEKLNVYGASNEKQKLEVYSRVKYCAFEGLNSWLFPDEARNFCATTGSKQMMDIMRNCLHGETHDREMSFYEKEIYSEHDMHGNMDIKVNKDEGTSHNLKKSKPKSSRNVKYSRGLATQAVKVAIIVAFGTLVLTTRQRKTR</sequence>
<feature type="region of interest" description="Disordered" evidence="1">
    <location>
        <begin position="408"/>
        <end position="447"/>
    </location>
</feature>
<keyword evidence="3" id="KW-1185">Reference proteome</keyword>
<dbReference type="PANTHER" id="PTHR36810">
    <property type="entry name" value="BNACNNG47150D PROTEIN"/>
    <property type="match status" value="1"/>
</dbReference>
<name>A0A1U8Q5J1_NELNU</name>
<dbReference type="Proteomes" id="UP000189703">
    <property type="component" value="Unplaced"/>
</dbReference>
<evidence type="ECO:0000256" key="1">
    <source>
        <dbReference type="SAM" id="MobiDB-lite"/>
    </source>
</evidence>
<feature type="transmembrane region" description="Helical" evidence="2">
    <location>
        <begin position="609"/>
        <end position="628"/>
    </location>
</feature>
<feature type="region of interest" description="Disordered" evidence="1">
    <location>
        <begin position="579"/>
        <end position="604"/>
    </location>
</feature>
<dbReference type="OrthoDB" id="1939272at2759"/>
<gene>
    <name evidence="4" type="primary">LOC104600734</name>
</gene>
<feature type="region of interest" description="Disordered" evidence="1">
    <location>
        <begin position="230"/>
        <end position="283"/>
    </location>
</feature>
<feature type="compositionally biased region" description="Basic and acidic residues" evidence="1">
    <location>
        <begin position="268"/>
        <end position="282"/>
    </location>
</feature>
<feature type="compositionally biased region" description="Polar residues" evidence="1">
    <location>
        <begin position="242"/>
        <end position="265"/>
    </location>
</feature>
<feature type="compositionally biased region" description="Basic and acidic residues" evidence="1">
    <location>
        <begin position="408"/>
        <end position="434"/>
    </location>
</feature>
<keyword evidence="2" id="KW-0472">Membrane</keyword>
<evidence type="ECO:0000256" key="2">
    <source>
        <dbReference type="SAM" id="Phobius"/>
    </source>
</evidence>
<keyword evidence="2" id="KW-1133">Transmembrane helix</keyword>
<keyword evidence="2" id="KW-0812">Transmembrane</keyword>
<protein>
    <submittedName>
        <fullName evidence="4">Uncharacterized protein LOC104600734 isoform X1</fullName>
    </submittedName>
</protein>
<feature type="compositionally biased region" description="Polar residues" evidence="1">
    <location>
        <begin position="194"/>
        <end position="204"/>
    </location>
</feature>
<evidence type="ECO:0000313" key="3">
    <source>
        <dbReference type="Proteomes" id="UP000189703"/>
    </source>
</evidence>
<feature type="compositionally biased region" description="Basic residues" evidence="1">
    <location>
        <begin position="591"/>
        <end position="601"/>
    </location>
</feature>
<reference evidence="4" key="1">
    <citation type="submission" date="2025-08" db="UniProtKB">
        <authorList>
            <consortium name="RefSeq"/>
        </authorList>
    </citation>
    <scope>IDENTIFICATION</scope>
</reference>
<feature type="compositionally biased region" description="Basic and acidic residues" evidence="1">
    <location>
        <begin position="579"/>
        <end position="588"/>
    </location>
</feature>
<evidence type="ECO:0000313" key="4">
    <source>
        <dbReference type="RefSeq" id="XP_019053867.1"/>
    </source>
</evidence>
<dbReference type="AlphaFoldDB" id="A0A1U8Q5J1"/>
<dbReference type="RefSeq" id="XP_019053867.1">
    <property type="nucleotide sequence ID" value="XM_019198322.1"/>
</dbReference>
<feature type="compositionally biased region" description="Basic and acidic residues" evidence="1">
    <location>
        <begin position="180"/>
        <end position="193"/>
    </location>
</feature>
<organism evidence="3 4">
    <name type="scientific">Nelumbo nucifera</name>
    <name type="common">Sacred lotus</name>
    <dbReference type="NCBI Taxonomy" id="4432"/>
    <lineage>
        <taxon>Eukaryota</taxon>
        <taxon>Viridiplantae</taxon>
        <taxon>Streptophyta</taxon>
        <taxon>Embryophyta</taxon>
        <taxon>Tracheophyta</taxon>
        <taxon>Spermatophyta</taxon>
        <taxon>Magnoliopsida</taxon>
        <taxon>Proteales</taxon>
        <taxon>Nelumbonaceae</taxon>
        <taxon>Nelumbo</taxon>
    </lineage>
</organism>